<evidence type="ECO:0000313" key="1">
    <source>
        <dbReference type="EMBL" id="HIY20614.1"/>
    </source>
</evidence>
<protein>
    <submittedName>
        <fullName evidence="1">Uncharacterized protein</fullName>
    </submittedName>
</protein>
<name>A0A9D2BXY2_9FIRM</name>
<sequence>SALLIGLLGITGSAVDKENLQATSFSVQRATNQFNFKIPGNTWMKADKMISLAPKDSVNINVSYAPGSASLDFGLIDSNGIYHYINATDGSVNHTIQIDEWGNYTLVIRNNSSYTVNVSGFL</sequence>
<dbReference type="AlphaFoldDB" id="A0A9D2BXY2"/>
<dbReference type="EMBL" id="DXDX01000037">
    <property type="protein sequence ID" value="HIY20614.1"/>
    <property type="molecule type" value="Genomic_DNA"/>
</dbReference>
<gene>
    <name evidence="1" type="ORF">H9841_01760</name>
</gene>
<evidence type="ECO:0000313" key="2">
    <source>
        <dbReference type="Proteomes" id="UP000823868"/>
    </source>
</evidence>
<accession>A0A9D2BXY2</accession>
<organism evidence="1 2">
    <name type="scientific">Candidatus Flavonifractor merdigallinarum</name>
    <dbReference type="NCBI Taxonomy" id="2838589"/>
    <lineage>
        <taxon>Bacteria</taxon>
        <taxon>Bacillati</taxon>
        <taxon>Bacillota</taxon>
        <taxon>Clostridia</taxon>
        <taxon>Eubacteriales</taxon>
        <taxon>Oscillospiraceae</taxon>
        <taxon>Flavonifractor</taxon>
    </lineage>
</organism>
<reference evidence="1" key="1">
    <citation type="journal article" date="2021" name="PeerJ">
        <title>Extensive microbial diversity within the chicken gut microbiome revealed by metagenomics and culture.</title>
        <authorList>
            <person name="Gilroy R."/>
            <person name="Ravi A."/>
            <person name="Getino M."/>
            <person name="Pursley I."/>
            <person name="Horton D.L."/>
            <person name="Alikhan N.F."/>
            <person name="Baker D."/>
            <person name="Gharbi K."/>
            <person name="Hall N."/>
            <person name="Watson M."/>
            <person name="Adriaenssens E.M."/>
            <person name="Foster-Nyarko E."/>
            <person name="Jarju S."/>
            <person name="Secka A."/>
            <person name="Antonio M."/>
            <person name="Oren A."/>
            <person name="Chaudhuri R.R."/>
            <person name="La Ragione R."/>
            <person name="Hildebrand F."/>
            <person name="Pallen M.J."/>
        </authorList>
    </citation>
    <scope>NUCLEOTIDE SEQUENCE</scope>
    <source>
        <strain evidence="1">ChiBcec16_6824</strain>
    </source>
</reference>
<dbReference type="Proteomes" id="UP000823868">
    <property type="component" value="Unassembled WGS sequence"/>
</dbReference>
<reference evidence="1" key="2">
    <citation type="submission" date="2021-04" db="EMBL/GenBank/DDBJ databases">
        <authorList>
            <person name="Gilroy R."/>
        </authorList>
    </citation>
    <scope>NUCLEOTIDE SEQUENCE</scope>
    <source>
        <strain evidence="1">ChiBcec16_6824</strain>
    </source>
</reference>
<feature type="non-terminal residue" evidence="1">
    <location>
        <position position="1"/>
    </location>
</feature>
<comment type="caution">
    <text evidence="1">The sequence shown here is derived from an EMBL/GenBank/DDBJ whole genome shotgun (WGS) entry which is preliminary data.</text>
</comment>
<proteinExistence type="predicted"/>